<proteinExistence type="inferred from homology"/>
<evidence type="ECO:0000256" key="3">
    <source>
        <dbReference type="ARBA" id="ARBA00022692"/>
    </source>
</evidence>
<dbReference type="PANTHER" id="PTHR45724:SF13">
    <property type="entry name" value="AQUAPORIN NIP1-1-RELATED"/>
    <property type="match status" value="1"/>
</dbReference>
<dbReference type="InterPro" id="IPR023271">
    <property type="entry name" value="Aquaporin-like"/>
</dbReference>
<dbReference type="InterPro" id="IPR000425">
    <property type="entry name" value="MIP"/>
</dbReference>
<dbReference type="PRINTS" id="PR00783">
    <property type="entry name" value="MINTRINSICP"/>
</dbReference>
<evidence type="ECO:0000256" key="4">
    <source>
        <dbReference type="ARBA" id="ARBA00022989"/>
    </source>
</evidence>
<evidence type="ECO:0000313" key="8">
    <source>
        <dbReference type="EMBL" id="GAA2145116.1"/>
    </source>
</evidence>
<evidence type="ECO:0000313" key="9">
    <source>
        <dbReference type="Proteomes" id="UP001500102"/>
    </source>
</evidence>
<reference evidence="9" key="1">
    <citation type="journal article" date="2019" name="Int. J. Syst. Evol. Microbiol.">
        <title>The Global Catalogue of Microorganisms (GCM) 10K type strain sequencing project: providing services to taxonomists for standard genome sequencing and annotation.</title>
        <authorList>
            <consortium name="The Broad Institute Genomics Platform"/>
            <consortium name="The Broad Institute Genome Sequencing Center for Infectious Disease"/>
            <person name="Wu L."/>
            <person name="Ma J."/>
        </authorList>
    </citation>
    <scope>NUCLEOTIDE SEQUENCE [LARGE SCALE GENOMIC DNA]</scope>
    <source>
        <strain evidence="9">JCM 15921</strain>
    </source>
</reference>
<dbReference type="EMBL" id="BAAAQB010000041">
    <property type="protein sequence ID" value="GAA2145116.1"/>
    <property type="molecule type" value="Genomic_DNA"/>
</dbReference>
<name>A0ABP5LCT1_9MICC</name>
<keyword evidence="3 6" id="KW-0812">Transmembrane</keyword>
<comment type="caution">
    <text evidence="8">The sequence shown here is derived from an EMBL/GenBank/DDBJ whole genome shotgun (WGS) entry which is preliminary data.</text>
</comment>
<evidence type="ECO:0000256" key="6">
    <source>
        <dbReference type="RuleBase" id="RU000477"/>
    </source>
</evidence>
<comment type="subcellular location">
    <subcellularLocation>
        <location evidence="1">Membrane</location>
        <topology evidence="1">Multi-pass membrane protein</topology>
    </subcellularLocation>
</comment>
<evidence type="ECO:0000256" key="2">
    <source>
        <dbReference type="ARBA" id="ARBA00022448"/>
    </source>
</evidence>
<feature type="transmembrane region" description="Helical" evidence="7">
    <location>
        <begin position="57"/>
        <end position="74"/>
    </location>
</feature>
<sequence>MAENQGKDGIGRAGARQDEAHNHNLASELGVVEQNILLRIQDFNDPRQEWRRLFSEFYGTFLLVIVAAGGGMMSQAFPGVISRTAAVVAPGLMVMGIILFMGKISGAHLNPAVSFAFALRGDFPWRRVPGYIVVQLIGATLACLLLQAVIGVSATYGSNYPAGGYSAGAAFWMETLLTLVLVSVILGTASGAQNIGLLGAFAVGAYIAVAGLWGSPISGTSMNPARTFGPDLASGNFADYWVYVAGPLAGAAAAVGIAFILRGAGGGKSGSGAAQGALFTETAKEEKP</sequence>
<accession>A0ABP5LCT1</accession>
<keyword evidence="2 6" id="KW-0813">Transport</keyword>
<dbReference type="RefSeq" id="WP_344367872.1">
    <property type="nucleotide sequence ID" value="NZ_BAAAQB010000041.1"/>
</dbReference>
<evidence type="ECO:0000256" key="5">
    <source>
        <dbReference type="ARBA" id="ARBA00023136"/>
    </source>
</evidence>
<organism evidence="8 9">
    <name type="scientific">Arthrobacter humicola</name>
    <dbReference type="NCBI Taxonomy" id="409291"/>
    <lineage>
        <taxon>Bacteria</taxon>
        <taxon>Bacillati</taxon>
        <taxon>Actinomycetota</taxon>
        <taxon>Actinomycetes</taxon>
        <taxon>Micrococcales</taxon>
        <taxon>Micrococcaceae</taxon>
        <taxon>Arthrobacter</taxon>
    </lineage>
</organism>
<feature type="transmembrane region" description="Helical" evidence="7">
    <location>
        <begin position="195"/>
        <end position="214"/>
    </location>
</feature>
<evidence type="ECO:0000256" key="7">
    <source>
        <dbReference type="SAM" id="Phobius"/>
    </source>
</evidence>
<keyword evidence="9" id="KW-1185">Reference proteome</keyword>
<dbReference type="Pfam" id="PF00230">
    <property type="entry name" value="MIP"/>
    <property type="match status" value="1"/>
</dbReference>
<keyword evidence="4 7" id="KW-1133">Transmembrane helix</keyword>
<feature type="transmembrane region" description="Helical" evidence="7">
    <location>
        <begin position="170"/>
        <end position="188"/>
    </location>
</feature>
<dbReference type="SUPFAM" id="SSF81338">
    <property type="entry name" value="Aquaporin-like"/>
    <property type="match status" value="1"/>
</dbReference>
<feature type="transmembrane region" description="Helical" evidence="7">
    <location>
        <begin position="128"/>
        <end position="150"/>
    </location>
</feature>
<dbReference type="InterPro" id="IPR034294">
    <property type="entry name" value="Aquaporin_transptr"/>
</dbReference>
<feature type="transmembrane region" description="Helical" evidence="7">
    <location>
        <begin position="80"/>
        <end position="101"/>
    </location>
</feature>
<dbReference type="PANTHER" id="PTHR45724">
    <property type="entry name" value="AQUAPORIN NIP2-1"/>
    <property type="match status" value="1"/>
</dbReference>
<keyword evidence="5 7" id="KW-0472">Membrane</keyword>
<comment type="similarity">
    <text evidence="6">Belongs to the MIP/aquaporin (TC 1.A.8) family.</text>
</comment>
<protein>
    <submittedName>
        <fullName evidence="8">Aquaporin</fullName>
    </submittedName>
</protein>
<feature type="transmembrane region" description="Helical" evidence="7">
    <location>
        <begin position="240"/>
        <end position="261"/>
    </location>
</feature>
<dbReference type="PROSITE" id="PS00221">
    <property type="entry name" value="MIP"/>
    <property type="match status" value="1"/>
</dbReference>
<evidence type="ECO:0000256" key="1">
    <source>
        <dbReference type="ARBA" id="ARBA00004141"/>
    </source>
</evidence>
<gene>
    <name evidence="8" type="ORF">GCM10009825_37380</name>
</gene>
<dbReference type="InterPro" id="IPR022357">
    <property type="entry name" value="MIP_CS"/>
</dbReference>
<dbReference type="Gene3D" id="1.20.1080.10">
    <property type="entry name" value="Glycerol uptake facilitator protein"/>
    <property type="match status" value="1"/>
</dbReference>
<dbReference type="Proteomes" id="UP001500102">
    <property type="component" value="Unassembled WGS sequence"/>
</dbReference>